<dbReference type="InterPro" id="IPR001647">
    <property type="entry name" value="HTH_TetR"/>
</dbReference>
<accession>A0ABX2QP04</accession>
<evidence type="ECO:0000256" key="4">
    <source>
        <dbReference type="PROSITE-ProRule" id="PRU00335"/>
    </source>
</evidence>
<dbReference type="InterPro" id="IPR011075">
    <property type="entry name" value="TetR_C"/>
</dbReference>
<dbReference type="Gene3D" id="1.10.10.60">
    <property type="entry name" value="Homeodomain-like"/>
    <property type="match status" value="1"/>
</dbReference>
<keyword evidence="1" id="KW-0805">Transcription regulation</keyword>
<evidence type="ECO:0000256" key="1">
    <source>
        <dbReference type="ARBA" id="ARBA00023015"/>
    </source>
</evidence>
<dbReference type="RefSeq" id="WP_176952178.1">
    <property type="nucleotide sequence ID" value="NZ_JABXYK010000023.1"/>
</dbReference>
<dbReference type="Proteomes" id="UP000659172">
    <property type="component" value="Unassembled WGS sequence"/>
</dbReference>
<keyword evidence="3" id="KW-0804">Transcription</keyword>
<reference evidence="6 7" key="1">
    <citation type="submission" date="2020-06" db="EMBL/GenBank/DDBJ databases">
        <title>Rhizobium sp.nov. isolated from the tomato plant.</title>
        <authorList>
            <person name="Thin K.K."/>
            <person name="Zhang X."/>
            <person name="He S."/>
        </authorList>
    </citation>
    <scope>NUCLEOTIDE SEQUENCE [LARGE SCALE GENOMIC DNA]</scope>
    <source>
        <strain evidence="6 7">DBTS2</strain>
    </source>
</reference>
<evidence type="ECO:0000313" key="7">
    <source>
        <dbReference type="Proteomes" id="UP000659172"/>
    </source>
</evidence>
<keyword evidence="2 4" id="KW-0238">DNA-binding</keyword>
<protein>
    <submittedName>
        <fullName evidence="6">TetR/AcrR family transcriptional regulator</fullName>
    </submittedName>
</protein>
<dbReference type="InterPro" id="IPR009057">
    <property type="entry name" value="Homeodomain-like_sf"/>
</dbReference>
<organism evidence="6 7">
    <name type="scientific">Mycoplana rhizolycopersici</name>
    <dbReference type="NCBI Taxonomy" id="2746702"/>
    <lineage>
        <taxon>Bacteria</taxon>
        <taxon>Pseudomonadati</taxon>
        <taxon>Pseudomonadota</taxon>
        <taxon>Alphaproteobacteria</taxon>
        <taxon>Hyphomicrobiales</taxon>
        <taxon>Rhizobiaceae</taxon>
        <taxon>Mycoplana</taxon>
    </lineage>
</organism>
<comment type="caution">
    <text evidence="6">The sequence shown here is derived from an EMBL/GenBank/DDBJ whole genome shotgun (WGS) entry which is preliminary data.</text>
</comment>
<evidence type="ECO:0000256" key="2">
    <source>
        <dbReference type="ARBA" id="ARBA00023125"/>
    </source>
</evidence>
<dbReference type="SUPFAM" id="SSF46689">
    <property type="entry name" value="Homeodomain-like"/>
    <property type="match status" value="1"/>
</dbReference>
<keyword evidence="7" id="KW-1185">Reference proteome</keyword>
<dbReference type="InterPro" id="IPR036271">
    <property type="entry name" value="Tet_transcr_reg_TetR-rel_C_sf"/>
</dbReference>
<dbReference type="EMBL" id="JABXYK010000023">
    <property type="protein sequence ID" value="NVP58278.1"/>
    <property type="molecule type" value="Genomic_DNA"/>
</dbReference>
<dbReference type="SUPFAM" id="SSF48498">
    <property type="entry name" value="Tetracyclin repressor-like, C-terminal domain"/>
    <property type="match status" value="1"/>
</dbReference>
<dbReference type="PANTHER" id="PTHR47506:SF1">
    <property type="entry name" value="HTH-TYPE TRANSCRIPTIONAL REGULATOR YJDC"/>
    <property type="match status" value="1"/>
</dbReference>
<name>A0ABX2QP04_9HYPH</name>
<dbReference type="Pfam" id="PF00440">
    <property type="entry name" value="TetR_N"/>
    <property type="match status" value="1"/>
</dbReference>
<dbReference type="PROSITE" id="PS50977">
    <property type="entry name" value="HTH_TETR_2"/>
    <property type="match status" value="1"/>
</dbReference>
<dbReference type="PANTHER" id="PTHR47506">
    <property type="entry name" value="TRANSCRIPTIONAL REGULATORY PROTEIN"/>
    <property type="match status" value="1"/>
</dbReference>
<evidence type="ECO:0000256" key="3">
    <source>
        <dbReference type="ARBA" id="ARBA00023163"/>
    </source>
</evidence>
<evidence type="ECO:0000259" key="5">
    <source>
        <dbReference type="PROSITE" id="PS50977"/>
    </source>
</evidence>
<feature type="domain" description="HTH tetR-type" evidence="5">
    <location>
        <begin position="6"/>
        <end position="66"/>
    </location>
</feature>
<proteinExistence type="predicted"/>
<feature type="DNA-binding region" description="H-T-H motif" evidence="4">
    <location>
        <begin position="29"/>
        <end position="48"/>
    </location>
</feature>
<dbReference type="Pfam" id="PF16925">
    <property type="entry name" value="TetR_C_13"/>
    <property type="match status" value="1"/>
</dbReference>
<dbReference type="Gene3D" id="1.10.357.10">
    <property type="entry name" value="Tetracycline Repressor, domain 2"/>
    <property type="match status" value="1"/>
</dbReference>
<gene>
    <name evidence="6" type="ORF">HV823_23875</name>
</gene>
<sequence length="190" mass="20933">MARIKEFDRDKALDLAMGVFREHGFDGTSTEMLVKAMKIGRQSLYDTFGDKWALYRLAVERYATAETEAHIRELRGSERAIEGISAMMDRVVAEADRACLGVNSICEFGQSRPDLTEVHLAADHRLRHAARECVRQAQDAGDVDRSASEDAVIDFLIASIAGIRIAARGGAGQEALQSLGRLALRALMPR</sequence>
<evidence type="ECO:0000313" key="6">
    <source>
        <dbReference type="EMBL" id="NVP58278.1"/>
    </source>
</evidence>